<dbReference type="STRING" id="364032.SAMN05443662_0679"/>
<comment type="similarity">
    <text evidence="2">Belongs to the DUF177 domain family.</text>
</comment>
<dbReference type="AlphaFoldDB" id="A0A1N6EMJ9"/>
<dbReference type="GO" id="GO:0042254">
    <property type="term" value="P:ribosome biogenesis"/>
    <property type="evidence" value="ECO:0007669"/>
    <property type="project" value="UniProtKB-KW"/>
</dbReference>
<comment type="function">
    <text evidence="1">Plays a role in synthesis, processing and/or stability of 23S rRNA.</text>
</comment>
<evidence type="ECO:0000256" key="3">
    <source>
        <dbReference type="ARBA" id="ARBA00015716"/>
    </source>
</evidence>
<dbReference type="PANTHER" id="PTHR38099">
    <property type="entry name" value="LARGE RIBOSOMAL RNA SUBUNIT ACCUMULATION PROTEIN YCED"/>
    <property type="match status" value="1"/>
</dbReference>
<gene>
    <name evidence="6" type="ORF">SAMN05443662_0679</name>
</gene>
<evidence type="ECO:0000313" key="6">
    <source>
        <dbReference type="EMBL" id="SIN84187.1"/>
    </source>
</evidence>
<evidence type="ECO:0000256" key="2">
    <source>
        <dbReference type="ARBA" id="ARBA00010740"/>
    </source>
</evidence>
<organism evidence="6 7">
    <name type="scientific">Sulfurivirga caldicuralii</name>
    <dbReference type="NCBI Taxonomy" id="364032"/>
    <lineage>
        <taxon>Bacteria</taxon>
        <taxon>Pseudomonadati</taxon>
        <taxon>Pseudomonadota</taxon>
        <taxon>Gammaproteobacteria</taxon>
        <taxon>Thiotrichales</taxon>
        <taxon>Piscirickettsiaceae</taxon>
        <taxon>Sulfurivirga</taxon>
    </lineage>
</organism>
<proteinExistence type="inferred from homology"/>
<dbReference type="InterPro" id="IPR003772">
    <property type="entry name" value="YceD"/>
</dbReference>
<evidence type="ECO:0000256" key="5">
    <source>
        <dbReference type="ARBA" id="ARBA00031841"/>
    </source>
</evidence>
<dbReference type="OrthoDB" id="9786771at2"/>
<name>A0A1N6EMJ9_9GAMM</name>
<dbReference type="PANTHER" id="PTHR38099:SF1">
    <property type="entry name" value="LARGE RIBOSOMAL RNA SUBUNIT ACCUMULATION PROTEIN YCED"/>
    <property type="match status" value="1"/>
</dbReference>
<dbReference type="InterPro" id="IPR039255">
    <property type="entry name" value="YceD_bac"/>
</dbReference>
<dbReference type="GO" id="GO:0005829">
    <property type="term" value="C:cytosol"/>
    <property type="evidence" value="ECO:0007669"/>
    <property type="project" value="TreeGrafter"/>
</dbReference>
<dbReference type="Pfam" id="PF02620">
    <property type="entry name" value="YceD"/>
    <property type="match status" value="1"/>
</dbReference>
<reference evidence="6 7" key="1">
    <citation type="submission" date="2016-11" db="EMBL/GenBank/DDBJ databases">
        <authorList>
            <person name="Jaros S."/>
            <person name="Januszkiewicz K."/>
            <person name="Wedrychowicz H."/>
        </authorList>
    </citation>
    <scope>NUCLEOTIDE SEQUENCE [LARGE SCALE GENOMIC DNA]</scope>
    <source>
        <strain evidence="6 7">DSM 17737</strain>
    </source>
</reference>
<sequence>MSKRLPDLIEPSQAARNGQQYRLAIAQSRFPRLMEMLQDDGAREVDVALDFFEEPETGYPAFTLTLKTPLSLQCQRTLEAYDEPVDETYTAVVVNDEAEAKLVPEQYDTWLLEAPKLNPWQMIEDELLLAIPQVPRKPGEPLVWLDGDAAAEAEENPFAALKDLMKKH</sequence>
<accession>A0A1N6EMJ9</accession>
<keyword evidence="7" id="KW-1185">Reference proteome</keyword>
<evidence type="ECO:0000313" key="7">
    <source>
        <dbReference type="Proteomes" id="UP000198461"/>
    </source>
</evidence>
<evidence type="ECO:0000256" key="4">
    <source>
        <dbReference type="ARBA" id="ARBA00022517"/>
    </source>
</evidence>
<keyword evidence="4" id="KW-0690">Ribosome biogenesis</keyword>
<dbReference type="RefSeq" id="WP_143598452.1">
    <property type="nucleotide sequence ID" value="NZ_FSRE01000002.1"/>
</dbReference>
<dbReference type="EMBL" id="FSRE01000002">
    <property type="protein sequence ID" value="SIN84187.1"/>
    <property type="molecule type" value="Genomic_DNA"/>
</dbReference>
<evidence type="ECO:0000256" key="1">
    <source>
        <dbReference type="ARBA" id="ARBA00002868"/>
    </source>
</evidence>
<protein>
    <recommendedName>
        <fullName evidence="3">Large ribosomal RNA subunit accumulation protein YceD</fullName>
    </recommendedName>
    <alternativeName>
        <fullName evidence="5">23S rRNA accumulation protein YceD</fullName>
    </alternativeName>
</protein>
<dbReference type="Proteomes" id="UP000198461">
    <property type="component" value="Unassembled WGS sequence"/>
</dbReference>